<comment type="cofactor">
    <cofactor evidence="1">
        <name>Mg(2+)</name>
        <dbReference type="ChEBI" id="CHEBI:18420"/>
    </cofactor>
</comment>
<keyword evidence="12" id="KW-1185">Reference proteome</keyword>
<evidence type="ECO:0000313" key="11">
    <source>
        <dbReference type="EMBL" id="TCJ16916.1"/>
    </source>
</evidence>
<reference evidence="11 12" key="1">
    <citation type="submission" date="2019-03" db="EMBL/GenBank/DDBJ databases">
        <title>Whole genome sequence of a novel Rubrobacter taiwanensis strain, isolated from Yellowstone National Park.</title>
        <authorList>
            <person name="Freed S."/>
            <person name="Ramaley R.F."/>
            <person name="Kyndt J.A."/>
        </authorList>
    </citation>
    <scope>NUCLEOTIDE SEQUENCE [LARGE SCALE GENOMIC DNA]</scope>
    <source>
        <strain evidence="11 12">Yellowstone</strain>
    </source>
</reference>
<feature type="domain" description="Polymerase nucleotidyl transferase" evidence="10">
    <location>
        <begin position="9"/>
        <end position="88"/>
    </location>
</feature>
<dbReference type="PANTHER" id="PTHR33571">
    <property type="entry name" value="SSL8005 PROTEIN"/>
    <property type="match status" value="1"/>
</dbReference>
<protein>
    <submittedName>
        <fullName evidence="11">Nucleotidyltransferase</fullName>
    </submittedName>
</protein>
<keyword evidence="5" id="KW-0479">Metal-binding</keyword>
<dbReference type="Gene3D" id="3.30.460.10">
    <property type="entry name" value="Beta Polymerase, domain 2"/>
    <property type="match status" value="1"/>
</dbReference>
<keyword evidence="7" id="KW-0067">ATP-binding</keyword>
<evidence type="ECO:0000256" key="5">
    <source>
        <dbReference type="ARBA" id="ARBA00022723"/>
    </source>
</evidence>
<evidence type="ECO:0000256" key="1">
    <source>
        <dbReference type="ARBA" id="ARBA00001946"/>
    </source>
</evidence>
<comment type="similarity">
    <text evidence="9">Belongs to the MntA antitoxin family.</text>
</comment>
<keyword evidence="3 11" id="KW-0808">Transferase</keyword>
<evidence type="ECO:0000256" key="3">
    <source>
        <dbReference type="ARBA" id="ARBA00022679"/>
    </source>
</evidence>
<dbReference type="EMBL" id="SKBU01000015">
    <property type="protein sequence ID" value="TCJ16916.1"/>
    <property type="molecule type" value="Genomic_DNA"/>
</dbReference>
<dbReference type="Proteomes" id="UP000295244">
    <property type="component" value="Unassembled WGS sequence"/>
</dbReference>
<evidence type="ECO:0000256" key="4">
    <source>
        <dbReference type="ARBA" id="ARBA00022695"/>
    </source>
</evidence>
<dbReference type="GO" id="GO:0046872">
    <property type="term" value="F:metal ion binding"/>
    <property type="evidence" value="ECO:0007669"/>
    <property type="project" value="UniProtKB-KW"/>
</dbReference>
<dbReference type="GO" id="GO:0016779">
    <property type="term" value="F:nucleotidyltransferase activity"/>
    <property type="evidence" value="ECO:0007669"/>
    <property type="project" value="UniProtKB-KW"/>
</dbReference>
<evidence type="ECO:0000256" key="2">
    <source>
        <dbReference type="ARBA" id="ARBA00022649"/>
    </source>
</evidence>
<evidence type="ECO:0000256" key="8">
    <source>
        <dbReference type="ARBA" id="ARBA00022842"/>
    </source>
</evidence>
<dbReference type="InterPro" id="IPR052038">
    <property type="entry name" value="Type-VII_TA_antitoxin"/>
</dbReference>
<dbReference type="CDD" id="cd05403">
    <property type="entry name" value="NT_KNTase_like"/>
    <property type="match status" value="1"/>
</dbReference>
<keyword evidence="6" id="KW-0547">Nucleotide-binding</keyword>
<evidence type="ECO:0000256" key="9">
    <source>
        <dbReference type="ARBA" id="ARBA00038276"/>
    </source>
</evidence>
<dbReference type="InterPro" id="IPR002934">
    <property type="entry name" value="Polymerase_NTP_transf_dom"/>
</dbReference>
<dbReference type="OrthoDB" id="9803128at2"/>
<keyword evidence="4" id="KW-0548">Nucleotidyltransferase</keyword>
<organism evidence="11 12">
    <name type="scientific">Rubrobacter taiwanensis</name>
    <dbReference type="NCBI Taxonomy" id="185139"/>
    <lineage>
        <taxon>Bacteria</taxon>
        <taxon>Bacillati</taxon>
        <taxon>Actinomycetota</taxon>
        <taxon>Rubrobacteria</taxon>
        <taxon>Rubrobacterales</taxon>
        <taxon>Rubrobacteraceae</taxon>
        <taxon>Rubrobacter</taxon>
    </lineage>
</organism>
<dbReference type="SUPFAM" id="SSF81301">
    <property type="entry name" value="Nucleotidyltransferase"/>
    <property type="match status" value="1"/>
</dbReference>
<sequence>MNLRSEVPREALEEICRRYHVKQLSLFGSVLREDFGPESDLDVLVEFEPGRTPGFGFVELQRELSELMGHPVDLHTYRSLSRYFRDDVVRQSQPLYEPASRVS</sequence>
<accession>A0A4R1BI09</accession>
<proteinExistence type="inferred from homology"/>
<dbReference type="AlphaFoldDB" id="A0A4R1BI09"/>
<keyword evidence="8" id="KW-0460">Magnesium</keyword>
<name>A0A4R1BI09_9ACTN</name>
<gene>
    <name evidence="11" type="ORF">E0L93_09465</name>
</gene>
<dbReference type="GO" id="GO:0005524">
    <property type="term" value="F:ATP binding"/>
    <property type="evidence" value="ECO:0007669"/>
    <property type="project" value="UniProtKB-KW"/>
</dbReference>
<keyword evidence="2" id="KW-1277">Toxin-antitoxin system</keyword>
<evidence type="ECO:0000256" key="6">
    <source>
        <dbReference type="ARBA" id="ARBA00022741"/>
    </source>
</evidence>
<dbReference type="Pfam" id="PF01909">
    <property type="entry name" value="NTP_transf_2"/>
    <property type="match status" value="1"/>
</dbReference>
<comment type="caution">
    <text evidence="11">The sequence shown here is derived from an EMBL/GenBank/DDBJ whole genome shotgun (WGS) entry which is preliminary data.</text>
</comment>
<evidence type="ECO:0000256" key="7">
    <source>
        <dbReference type="ARBA" id="ARBA00022840"/>
    </source>
</evidence>
<evidence type="ECO:0000259" key="10">
    <source>
        <dbReference type="Pfam" id="PF01909"/>
    </source>
</evidence>
<evidence type="ECO:0000313" key="12">
    <source>
        <dbReference type="Proteomes" id="UP000295244"/>
    </source>
</evidence>
<dbReference type="RefSeq" id="WP_132691227.1">
    <property type="nucleotide sequence ID" value="NZ_SKBU01000015.1"/>
</dbReference>
<dbReference type="InterPro" id="IPR043519">
    <property type="entry name" value="NT_sf"/>
</dbReference>
<dbReference type="PANTHER" id="PTHR33571:SF12">
    <property type="entry name" value="BSL3053 PROTEIN"/>
    <property type="match status" value="1"/>
</dbReference>